<name>A0A8H3GTB6_9AGAM</name>
<gene>
    <name evidence="1" type="ORF">RDB_LOCUS100354</name>
</gene>
<evidence type="ECO:0000313" key="2">
    <source>
        <dbReference type="Proteomes" id="UP000663843"/>
    </source>
</evidence>
<protein>
    <recommendedName>
        <fullName evidence="3">F-box domain-containing protein</fullName>
    </recommendedName>
</protein>
<accession>A0A8H3GTB6</accession>
<comment type="caution">
    <text evidence="1">The sequence shown here is derived from an EMBL/GenBank/DDBJ whole genome shotgun (WGS) entry which is preliminary data.</text>
</comment>
<reference evidence="1" key="1">
    <citation type="submission" date="2021-01" db="EMBL/GenBank/DDBJ databases">
        <authorList>
            <person name="Kaushik A."/>
        </authorList>
    </citation>
    <scope>NUCLEOTIDE SEQUENCE</scope>
    <source>
        <strain evidence="1">AG2-2IIIB</strain>
    </source>
</reference>
<evidence type="ECO:0008006" key="3">
    <source>
        <dbReference type="Google" id="ProtNLM"/>
    </source>
</evidence>
<organism evidence="1 2">
    <name type="scientific">Rhizoctonia solani</name>
    <dbReference type="NCBI Taxonomy" id="456999"/>
    <lineage>
        <taxon>Eukaryota</taxon>
        <taxon>Fungi</taxon>
        <taxon>Dikarya</taxon>
        <taxon>Basidiomycota</taxon>
        <taxon>Agaricomycotina</taxon>
        <taxon>Agaricomycetes</taxon>
        <taxon>Cantharellales</taxon>
        <taxon>Ceratobasidiaceae</taxon>
        <taxon>Rhizoctonia</taxon>
    </lineage>
</organism>
<proteinExistence type="predicted"/>
<evidence type="ECO:0000313" key="1">
    <source>
        <dbReference type="EMBL" id="CAE6465111.1"/>
    </source>
</evidence>
<dbReference type="EMBL" id="CAJMWT010003162">
    <property type="protein sequence ID" value="CAE6465111.1"/>
    <property type="molecule type" value="Genomic_DNA"/>
</dbReference>
<dbReference type="AlphaFoldDB" id="A0A8H3GTB6"/>
<dbReference type="Proteomes" id="UP000663843">
    <property type="component" value="Unassembled WGS sequence"/>
</dbReference>
<sequence length="225" mass="25872">MTSNAHLLPPEIIREIVSLSGNREQLDLAYTCKHFFSSIIPVIWENIRGVGLIIQLIPGVEIVKEYVEDDNGTVTDTLLHILIDESSLAEDWTRYWIYAPLVKHIAPFVSDERSHGDHLRVHGWRFLFMGLTGSPLLPNLLSIDTRRQNLSPWFDQLAWISLFMSPSLQEFYLGDVAWDEGSHDLLIRPFDLFLALISRIPSSNPSEIKPRRAEWYPSEDELALH</sequence>